<sequence>MNDDQKLQRIYDSIRKTGYALAGGLQDLPQRASVYYHLYEDSGYRNVFPLIAAHGALWASGYFAKGMKIGKVLSIQYLFSRQQRHAQYSSLQQFADAFRDINRRVCAEAYTVYHFTKDYGHTAFASSFIAEPLLSILNQCHLANKNNLYFSAELRRKLFEAFFLWEQETIVAPSVESAMRKFDWRIIKWLAMKPCIKFAYFNKEHNLQFVDFASKFERIEKGLSAYETAELVGLEIVETALKKYCIMPDNFFRNTSKYFYDIKASACI</sequence>
<protein>
    <submittedName>
        <fullName evidence="1">Uncharacterized protein</fullName>
    </submittedName>
</protein>
<organism evidence="1 2">
    <name type="scientific">Spartinivicinus poritis</name>
    <dbReference type="NCBI Taxonomy" id="2994640"/>
    <lineage>
        <taxon>Bacteria</taxon>
        <taxon>Pseudomonadati</taxon>
        <taxon>Pseudomonadota</taxon>
        <taxon>Gammaproteobacteria</taxon>
        <taxon>Oceanospirillales</taxon>
        <taxon>Zooshikellaceae</taxon>
        <taxon>Spartinivicinus</taxon>
    </lineage>
</organism>
<gene>
    <name evidence="1" type="ORF">ORQ98_16485</name>
</gene>
<dbReference type="EMBL" id="JAPMOU010000021">
    <property type="protein sequence ID" value="MDE1463552.1"/>
    <property type="molecule type" value="Genomic_DNA"/>
</dbReference>
<evidence type="ECO:0000313" key="2">
    <source>
        <dbReference type="Proteomes" id="UP001528823"/>
    </source>
</evidence>
<dbReference type="RefSeq" id="WP_274689889.1">
    <property type="nucleotide sequence ID" value="NZ_JAPMOU010000021.1"/>
</dbReference>
<proteinExistence type="predicted"/>
<comment type="caution">
    <text evidence="1">The sequence shown here is derived from an EMBL/GenBank/DDBJ whole genome shotgun (WGS) entry which is preliminary data.</text>
</comment>
<accession>A0ABT5UB13</accession>
<evidence type="ECO:0000313" key="1">
    <source>
        <dbReference type="EMBL" id="MDE1463552.1"/>
    </source>
</evidence>
<keyword evidence="2" id="KW-1185">Reference proteome</keyword>
<name>A0ABT5UB13_9GAMM</name>
<reference evidence="1 2" key="1">
    <citation type="submission" date="2022-11" db="EMBL/GenBank/DDBJ databases">
        <title>Spartinivicinus poritis sp. nov., isolated from scleractinian coral Porites lutea.</title>
        <authorList>
            <person name="Zhang G."/>
            <person name="Cai L."/>
            <person name="Wei Q."/>
        </authorList>
    </citation>
    <scope>NUCLEOTIDE SEQUENCE [LARGE SCALE GENOMIC DNA]</scope>
    <source>
        <strain evidence="1 2">A2-2</strain>
    </source>
</reference>
<dbReference type="Proteomes" id="UP001528823">
    <property type="component" value="Unassembled WGS sequence"/>
</dbReference>